<dbReference type="InterPro" id="IPR000100">
    <property type="entry name" value="RNase_P"/>
</dbReference>
<evidence type="ECO:0000256" key="1">
    <source>
        <dbReference type="ARBA" id="ARBA00002663"/>
    </source>
</evidence>
<dbReference type="InterPro" id="IPR020568">
    <property type="entry name" value="Ribosomal_Su5_D2-typ_SF"/>
</dbReference>
<dbReference type="EC" id="3.1.26.5" evidence="7 8"/>
<dbReference type="HAMAP" id="MF_00227">
    <property type="entry name" value="RNase_P"/>
    <property type="match status" value="1"/>
</dbReference>
<dbReference type="GO" id="GO:0004526">
    <property type="term" value="F:ribonuclease P activity"/>
    <property type="evidence" value="ECO:0007669"/>
    <property type="project" value="UniProtKB-EC"/>
</dbReference>
<dbReference type="NCBIfam" id="TIGR00188">
    <property type="entry name" value="rnpA"/>
    <property type="match status" value="1"/>
</dbReference>
<comment type="function">
    <text evidence="1 7">RNaseP catalyzes the removal of the 5'-leader sequence from pre-tRNA to produce the mature 5'-terminus. It can also cleave other RNA substrates such as 4.5S RNA. The protein component plays an auxiliary but essential role in vivo by binding to the 5'-leader sequence and broadening the substrate specificity of the ribozyme.</text>
</comment>
<dbReference type="PANTHER" id="PTHR33992:SF1">
    <property type="entry name" value="RIBONUCLEASE P PROTEIN COMPONENT"/>
    <property type="match status" value="1"/>
</dbReference>
<keyword evidence="3 7" id="KW-0540">Nuclease</keyword>
<dbReference type="Proteomes" id="UP001332192">
    <property type="component" value="Chromosome"/>
</dbReference>
<keyword evidence="4 7" id="KW-0255">Endonuclease</keyword>
<reference evidence="9 10" key="1">
    <citation type="journal article" date="2024" name="Front. Microbiol.">
        <title>Novel thermophilic genera Geochorda gen. nov. and Carboxydochorda gen. nov. from the deep terrestrial subsurface reveal the ecophysiological diversity in the class Limnochordia.</title>
        <authorList>
            <person name="Karnachuk O.V."/>
            <person name="Lukina A.P."/>
            <person name="Avakyan M.R."/>
            <person name="Kadnikov V.V."/>
            <person name="Begmatov S."/>
            <person name="Beletsky A.V."/>
            <person name="Vlasova K.G."/>
            <person name="Novikov A.A."/>
            <person name="Shcherbakova V.A."/>
            <person name="Mardanov A.V."/>
            <person name="Ravin N.V."/>
        </authorList>
    </citation>
    <scope>NUCLEOTIDE SEQUENCE [LARGE SCALE GENOMIC DNA]</scope>
    <source>
        <strain evidence="9 10">L945</strain>
    </source>
</reference>
<dbReference type="Pfam" id="PF00825">
    <property type="entry name" value="Ribonuclease_P"/>
    <property type="match status" value="1"/>
</dbReference>
<evidence type="ECO:0000313" key="9">
    <source>
        <dbReference type="EMBL" id="WRP17118.1"/>
    </source>
</evidence>
<name>A0ABZ1BWY9_9FIRM</name>
<dbReference type="PROSITE" id="PS00648">
    <property type="entry name" value="RIBONUCLEASE_P"/>
    <property type="match status" value="1"/>
</dbReference>
<keyword evidence="10" id="KW-1185">Reference proteome</keyword>
<evidence type="ECO:0000256" key="2">
    <source>
        <dbReference type="ARBA" id="ARBA00022694"/>
    </source>
</evidence>
<dbReference type="SUPFAM" id="SSF54211">
    <property type="entry name" value="Ribosomal protein S5 domain 2-like"/>
    <property type="match status" value="1"/>
</dbReference>
<dbReference type="InterPro" id="IPR020539">
    <property type="entry name" value="RNase_P_CS"/>
</dbReference>
<gene>
    <name evidence="7 9" type="primary">rnpA</name>
    <name evidence="9" type="ORF">U7230_13675</name>
</gene>
<keyword evidence="2 7" id="KW-0819">tRNA processing</keyword>
<evidence type="ECO:0000256" key="7">
    <source>
        <dbReference type="HAMAP-Rule" id="MF_00227"/>
    </source>
</evidence>
<proteinExistence type="inferred from homology"/>
<evidence type="ECO:0000256" key="4">
    <source>
        <dbReference type="ARBA" id="ARBA00022759"/>
    </source>
</evidence>
<dbReference type="RefSeq" id="WP_324716390.1">
    <property type="nucleotide sequence ID" value="NZ_CP141615.1"/>
</dbReference>
<keyword evidence="6 7" id="KW-0694">RNA-binding</keyword>
<comment type="similarity">
    <text evidence="7">Belongs to the RnpA family.</text>
</comment>
<dbReference type="PANTHER" id="PTHR33992">
    <property type="entry name" value="RIBONUCLEASE P PROTEIN COMPONENT"/>
    <property type="match status" value="1"/>
</dbReference>
<protein>
    <recommendedName>
        <fullName evidence="7 8">Ribonuclease P protein component</fullName>
        <shortName evidence="7">RNase P protein</shortName>
        <shortName evidence="7">RNaseP protein</shortName>
        <ecNumber evidence="7 8">3.1.26.5</ecNumber>
    </recommendedName>
    <alternativeName>
        <fullName evidence="7">Protein C5</fullName>
    </alternativeName>
</protein>
<accession>A0ABZ1BWY9</accession>
<dbReference type="Gene3D" id="3.30.230.10">
    <property type="match status" value="1"/>
</dbReference>
<dbReference type="InterPro" id="IPR014721">
    <property type="entry name" value="Ribsml_uS5_D2-typ_fold_subgr"/>
</dbReference>
<evidence type="ECO:0000256" key="8">
    <source>
        <dbReference type="NCBIfam" id="TIGR00188"/>
    </source>
</evidence>
<keyword evidence="5 7" id="KW-0378">Hydrolase</keyword>
<evidence type="ECO:0000256" key="3">
    <source>
        <dbReference type="ARBA" id="ARBA00022722"/>
    </source>
</evidence>
<organism evidence="9 10">
    <name type="scientific">Carboxydichorda subterranea</name>
    <dbReference type="NCBI Taxonomy" id="3109565"/>
    <lineage>
        <taxon>Bacteria</taxon>
        <taxon>Bacillati</taxon>
        <taxon>Bacillota</taxon>
        <taxon>Limnochordia</taxon>
        <taxon>Limnochordales</taxon>
        <taxon>Geochordaceae</taxon>
        <taxon>Carboxydichorda</taxon>
    </lineage>
</organism>
<comment type="catalytic activity">
    <reaction evidence="7">
        <text>Endonucleolytic cleavage of RNA, removing 5'-extranucleotides from tRNA precursor.</text>
        <dbReference type="EC" id="3.1.26.5"/>
    </reaction>
</comment>
<dbReference type="EMBL" id="CP141615">
    <property type="protein sequence ID" value="WRP17118.1"/>
    <property type="molecule type" value="Genomic_DNA"/>
</dbReference>
<evidence type="ECO:0000256" key="6">
    <source>
        <dbReference type="ARBA" id="ARBA00022884"/>
    </source>
</evidence>
<evidence type="ECO:0000313" key="10">
    <source>
        <dbReference type="Proteomes" id="UP001332192"/>
    </source>
</evidence>
<comment type="subunit">
    <text evidence="7">Consists of a catalytic RNA component (M1 or rnpB) and a protein subunit.</text>
</comment>
<evidence type="ECO:0000256" key="5">
    <source>
        <dbReference type="ARBA" id="ARBA00022801"/>
    </source>
</evidence>
<sequence length="124" mass="13823">MAARLGRLTRHSDFDRVFREGRRGRSDLLLVRAVRTGREEVRVGFVIGHKVGGAVARNRIRRRVREALRGWGARLPGGVDLVITPSAACVEVPFERLREALRSALKRAGAWLDEAATEEAGRAR</sequence>